<organism evidence="3">
    <name type="scientific">Melampsora larici-populina (strain 98AG31 / pathotype 3-4-7)</name>
    <name type="common">Poplar leaf rust fungus</name>
    <dbReference type="NCBI Taxonomy" id="747676"/>
    <lineage>
        <taxon>Eukaryota</taxon>
        <taxon>Fungi</taxon>
        <taxon>Dikarya</taxon>
        <taxon>Basidiomycota</taxon>
        <taxon>Pucciniomycotina</taxon>
        <taxon>Pucciniomycetes</taxon>
        <taxon>Pucciniales</taxon>
        <taxon>Melampsoraceae</taxon>
        <taxon>Melampsora</taxon>
    </lineage>
</organism>
<dbReference type="AlphaFoldDB" id="F4R9M0"/>
<evidence type="ECO:0000256" key="1">
    <source>
        <dbReference type="SAM" id="MobiDB-lite"/>
    </source>
</evidence>
<feature type="compositionally biased region" description="Polar residues" evidence="1">
    <location>
        <begin position="243"/>
        <end position="253"/>
    </location>
</feature>
<dbReference type="VEuPathDB" id="FungiDB:MELLADRAFT_60006"/>
<name>F4R9M0_MELLP</name>
<dbReference type="KEGG" id="mlr:MELLADRAFT_60006"/>
<dbReference type="EMBL" id="GL883093">
    <property type="protein sequence ID" value="EGG11125.1"/>
    <property type="molecule type" value="Genomic_DNA"/>
</dbReference>
<keyword evidence="3" id="KW-1185">Reference proteome</keyword>
<dbReference type="Proteomes" id="UP000001072">
    <property type="component" value="Unassembled WGS sequence"/>
</dbReference>
<dbReference type="InParanoid" id="F4R9M0"/>
<evidence type="ECO:0000313" key="2">
    <source>
        <dbReference type="EMBL" id="EGG11125.1"/>
    </source>
</evidence>
<sequence>MSSSNTSLNPMLLQEVSRKRSIDHVEDSVHVPHQAPRVYIKRTRIVQPTTLIHPQPQNMTYSHTGVTTCSPYSVPSMYIGSGRIQRPYPNMFDNSACVANNLRPYINSARYAPPQVQNFVYCQPQSLVYSNTGTTSSMQTFVPNLYVDSGRGLVQRPPQMNYQRPARDEAFEAFKLKLALELLMSPEPTTPRLMNGIQCSPTTSYPSLPSSLNPSPTVTFRPALYPYRPSNPPIERRKPMSGSCGNVSNHIPY</sequence>
<accession>F4R9M0</accession>
<evidence type="ECO:0000313" key="3">
    <source>
        <dbReference type="Proteomes" id="UP000001072"/>
    </source>
</evidence>
<proteinExistence type="predicted"/>
<dbReference type="GeneID" id="18929469"/>
<feature type="region of interest" description="Disordered" evidence="1">
    <location>
        <begin position="230"/>
        <end position="253"/>
    </location>
</feature>
<protein>
    <submittedName>
        <fullName evidence="2">Uncharacterized protein</fullName>
    </submittedName>
</protein>
<dbReference type="RefSeq" id="XP_007405727.1">
    <property type="nucleotide sequence ID" value="XM_007405665.1"/>
</dbReference>
<dbReference type="HOGENOM" id="CLU_071101_0_0_1"/>
<reference evidence="3" key="1">
    <citation type="journal article" date="2011" name="Proc. Natl. Acad. Sci. U.S.A.">
        <title>Obligate biotrophy features unraveled by the genomic analysis of rust fungi.</title>
        <authorList>
            <person name="Duplessis S."/>
            <person name="Cuomo C.A."/>
            <person name="Lin Y.-C."/>
            <person name="Aerts A."/>
            <person name="Tisserant E."/>
            <person name="Veneault-Fourrey C."/>
            <person name="Joly D.L."/>
            <person name="Hacquard S."/>
            <person name="Amselem J."/>
            <person name="Cantarel B.L."/>
            <person name="Chiu R."/>
            <person name="Coutinho P.M."/>
            <person name="Feau N."/>
            <person name="Field M."/>
            <person name="Frey P."/>
            <person name="Gelhaye E."/>
            <person name="Goldberg J."/>
            <person name="Grabherr M.G."/>
            <person name="Kodira C.D."/>
            <person name="Kohler A."/>
            <person name="Kuees U."/>
            <person name="Lindquist E.A."/>
            <person name="Lucas S.M."/>
            <person name="Mago R."/>
            <person name="Mauceli E."/>
            <person name="Morin E."/>
            <person name="Murat C."/>
            <person name="Pangilinan J.L."/>
            <person name="Park R."/>
            <person name="Pearson M."/>
            <person name="Quesneville H."/>
            <person name="Rouhier N."/>
            <person name="Sakthikumar S."/>
            <person name="Salamov A.A."/>
            <person name="Schmutz J."/>
            <person name="Selles B."/>
            <person name="Shapiro H."/>
            <person name="Tanguay P."/>
            <person name="Tuskan G.A."/>
            <person name="Henrissat B."/>
            <person name="Van de Peer Y."/>
            <person name="Rouze P."/>
            <person name="Ellis J.G."/>
            <person name="Dodds P.N."/>
            <person name="Schein J.E."/>
            <person name="Zhong S."/>
            <person name="Hamelin R.C."/>
            <person name="Grigoriev I.V."/>
            <person name="Szabo L.J."/>
            <person name="Martin F."/>
        </authorList>
    </citation>
    <scope>NUCLEOTIDE SEQUENCE [LARGE SCALE GENOMIC DNA]</scope>
    <source>
        <strain evidence="3">98AG31 / pathotype 3-4-7</strain>
    </source>
</reference>
<gene>
    <name evidence="2" type="ORF">MELLADRAFT_60006</name>
</gene>